<dbReference type="SUPFAM" id="SSF53335">
    <property type="entry name" value="S-adenosyl-L-methionine-dependent methyltransferases"/>
    <property type="match status" value="1"/>
</dbReference>
<evidence type="ECO:0000313" key="4">
    <source>
        <dbReference type="Proteomes" id="UP000489351"/>
    </source>
</evidence>
<gene>
    <name evidence="2" type="ORF">EKD02_03520</name>
    <name evidence="1" type="ORF">GJ685_00895</name>
</gene>
<dbReference type="EMBL" id="RXYK01000003">
    <property type="protein sequence ID" value="RTY39175.1"/>
    <property type="molecule type" value="Genomic_DNA"/>
</dbReference>
<keyword evidence="4" id="KW-1185">Reference proteome</keyword>
<protein>
    <submittedName>
        <fullName evidence="2">Methyltransferase domain-containing protein</fullName>
    </submittedName>
</protein>
<dbReference type="Proteomes" id="UP000279908">
    <property type="component" value="Unassembled WGS sequence"/>
</dbReference>
<proteinExistence type="predicted"/>
<dbReference type="InterPro" id="IPR029063">
    <property type="entry name" value="SAM-dependent_MTases_sf"/>
</dbReference>
<dbReference type="InterPro" id="IPR019410">
    <property type="entry name" value="Methyltransf_16"/>
</dbReference>
<dbReference type="EMBL" id="WUBZ01000002">
    <property type="protein sequence ID" value="MWV53619.1"/>
    <property type="molecule type" value="Genomic_DNA"/>
</dbReference>
<dbReference type="Gene3D" id="3.40.50.150">
    <property type="entry name" value="Vaccinia Virus protein VP39"/>
    <property type="match status" value="1"/>
</dbReference>
<accession>A0A432AVW7</accession>
<dbReference type="AlphaFoldDB" id="A0A432AVW7"/>
<reference evidence="2 3" key="1">
    <citation type="submission" date="2018-12" db="EMBL/GenBank/DDBJ databases">
        <authorList>
            <person name="Lunina O.N."/>
            <person name="Grouzdev D.S."/>
            <person name="Gorlenko V.M."/>
            <person name="Savvichev A.S."/>
        </authorList>
    </citation>
    <scope>NUCLEOTIDE SEQUENCE [LARGE SCALE GENOMIC DNA]</scope>
    <source>
        <strain evidence="2 3">BrKhr-17</strain>
    </source>
</reference>
<evidence type="ECO:0000313" key="2">
    <source>
        <dbReference type="EMBL" id="RTY39175.1"/>
    </source>
</evidence>
<dbReference type="GO" id="GO:0008168">
    <property type="term" value="F:methyltransferase activity"/>
    <property type="evidence" value="ECO:0007669"/>
    <property type="project" value="UniProtKB-KW"/>
</dbReference>
<dbReference type="PANTHER" id="PTHR14614">
    <property type="entry name" value="HEPATOCELLULAR CARCINOMA-ASSOCIATED ANTIGEN"/>
    <property type="match status" value="1"/>
</dbReference>
<evidence type="ECO:0000313" key="1">
    <source>
        <dbReference type="EMBL" id="MWV53619.1"/>
    </source>
</evidence>
<name>A0A432AVW7_CHLPH</name>
<dbReference type="PANTHER" id="PTHR14614:SF132">
    <property type="entry name" value="PROTEIN-LYSINE METHYLTRANSFERASE C42C1.13"/>
    <property type="match status" value="1"/>
</dbReference>
<dbReference type="GO" id="GO:0032259">
    <property type="term" value="P:methylation"/>
    <property type="evidence" value="ECO:0007669"/>
    <property type="project" value="UniProtKB-KW"/>
</dbReference>
<evidence type="ECO:0000313" key="3">
    <source>
        <dbReference type="Proteomes" id="UP000279908"/>
    </source>
</evidence>
<dbReference type="Proteomes" id="UP000489351">
    <property type="component" value="Unassembled WGS sequence"/>
</dbReference>
<keyword evidence="2" id="KW-0808">Transferase</keyword>
<keyword evidence="2" id="KW-0489">Methyltransferase</keyword>
<organism evidence="2 3">
    <name type="scientific">Chlorobium phaeovibrioides</name>
    <dbReference type="NCBI Taxonomy" id="1094"/>
    <lineage>
        <taxon>Bacteria</taxon>
        <taxon>Pseudomonadati</taxon>
        <taxon>Chlorobiota</taxon>
        <taxon>Chlorobiia</taxon>
        <taxon>Chlorobiales</taxon>
        <taxon>Chlorobiaceae</taxon>
        <taxon>Chlorobium/Pelodictyon group</taxon>
        <taxon>Chlorobium</taxon>
    </lineage>
</organism>
<sequence>MQLSSRPESNDFRSLREVLAREYDLAESPFSFGGRSFLFTSVSDSYALLDRITPEEFLRDEQMPYWAEIWPSSLALASFLGEEVQMHGVRAIELGAGVGVVSIVAAALGGAVLATDYSSEALRFIHCNAYANAVGLRVQRLDWRNVMQPGKFEMLLAADVLYERVNLLPIITAIDQLLEPGGSAYIADPRRRMAEQFLELAAENGFSVKAYAREHCGSGKPVSVNIYRLRR</sequence>
<dbReference type="OMA" id="YWAEIWP"/>
<reference evidence="1 4" key="2">
    <citation type="submission" date="2019-11" db="EMBL/GenBank/DDBJ databases">
        <title>Green- and brown-colored morphotypes of Chlorobia in the stratified aquatic ecosystems of Kandalaksha Gulf (White Sea): A model for study of the accessory genome evolution.</title>
        <authorList>
            <person name="Grouzdev D.S."/>
        </authorList>
    </citation>
    <scope>NUCLEOTIDE SEQUENCE [LARGE SCALE GENOMIC DNA]</scope>
    <source>
        <strain evidence="1 4">ZM</strain>
    </source>
</reference>
<dbReference type="Pfam" id="PF10294">
    <property type="entry name" value="Methyltransf_16"/>
    <property type="match status" value="1"/>
</dbReference>
<dbReference type="RefSeq" id="WP_011890650.1">
    <property type="nucleotide sequence ID" value="NZ_CP041698.1"/>
</dbReference>
<comment type="caution">
    <text evidence="2">The sequence shown here is derived from an EMBL/GenBank/DDBJ whole genome shotgun (WGS) entry which is preliminary data.</text>
</comment>